<dbReference type="AlphaFoldDB" id="A0A7X0CD07"/>
<evidence type="ECO:0000313" key="2">
    <source>
        <dbReference type="Proteomes" id="UP000540787"/>
    </source>
</evidence>
<dbReference type="Proteomes" id="UP000540787">
    <property type="component" value="Unassembled WGS sequence"/>
</dbReference>
<sequence>MLRTIGVIDKIKVGDVAGAMPKAALKWAALPEGPGLANHYPPQPYVEYSEFLASCRAAGGTGK</sequence>
<name>A0A7X0CD07_9BURK</name>
<protein>
    <submittedName>
        <fullName evidence="1">Uncharacterized protein</fullName>
    </submittedName>
</protein>
<gene>
    <name evidence="1" type="ORF">HD842_001352</name>
</gene>
<evidence type="ECO:0000313" key="1">
    <source>
        <dbReference type="EMBL" id="MBB6133241.1"/>
    </source>
</evidence>
<dbReference type="RefSeq" id="WP_229424616.1">
    <property type="nucleotide sequence ID" value="NZ_JACHBX010000001.1"/>
</dbReference>
<organism evidence="1 2">
    <name type="scientific">Massilia aurea</name>
    <dbReference type="NCBI Taxonomy" id="373040"/>
    <lineage>
        <taxon>Bacteria</taxon>
        <taxon>Pseudomonadati</taxon>
        <taxon>Pseudomonadota</taxon>
        <taxon>Betaproteobacteria</taxon>
        <taxon>Burkholderiales</taxon>
        <taxon>Oxalobacteraceae</taxon>
        <taxon>Telluria group</taxon>
        <taxon>Massilia</taxon>
    </lineage>
</organism>
<accession>A0A7X0CD07</accession>
<reference evidence="1 2" key="1">
    <citation type="submission" date="2020-08" db="EMBL/GenBank/DDBJ databases">
        <title>The Agave Microbiome: Exploring the role of microbial communities in plant adaptations to desert environments.</title>
        <authorList>
            <person name="Partida-Martinez L.P."/>
        </authorList>
    </citation>
    <scope>NUCLEOTIDE SEQUENCE [LARGE SCALE GENOMIC DNA]</scope>
    <source>
        <strain evidence="1 2">AT3.2</strain>
    </source>
</reference>
<comment type="caution">
    <text evidence="1">The sequence shown here is derived from an EMBL/GenBank/DDBJ whole genome shotgun (WGS) entry which is preliminary data.</text>
</comment>
<dbReference type="EMBL" id="JACHBX010000001">
    <property type="protein sequence ID" value="MBB6133241.1"/>
    <property type="molecule type" value="Genomic_DNA"/>
</dbReference>
<keyword evidence="2" id="KW-1185">Reference proteome</keyword>
<proteinExistence type="predicted"/>